<proteinExistence type="predicted"/>
<dbReference type="RefSeq" id="XP_074214063.1">
    <property type="nucleotide sequence ID" value="XM_074357962.1"/>
</dbReference>
<sequence>MDGETRRSLASCSSVHLSPSAFPFLSYSSHFLPLPSSPSLDSPVYLPEPRADRWPSRACPRLDASWTAGPKIQLRARDQPQWLLGSVARSSSVAWTLFPGAEILWLQSPASPGRDSGKESANAEHASFSPLSVSAPENGVLCSWPLTCSPFERYSGASRGLHDVRHHSRRRAEVLAGTRLTCVEPDAEPEVLCSASVICHYPAETCCQAGAQRFQGSSLPAEATNRHRPGGGSSGFSSIGYCQILNVPLPTQERVGRLPDHQRVMGLVTITDRLAKDWLQIEELPVQRSCVATRRTIRGSSSLC</sequence>
<evidence type="ECO:0000313" key="2">
    <source>
        <dbReference type="RefSeq" id="XP_074214063.1"/>
    </source>
</evidence>
<gene>
    <name evidence="2" type="primary">LOC141575964</name>
</gene>
<keyword evidence="1" id="KW-1185">Reference proteome</keyword>
<reference evidence="2" key="1">
    <citation type="submission" date="2025-08" db="UniProtKB">
        <authorList>
            <consortium name="RefSeq"/>
        </authorList>
    </citation>
    <scope>IDENTIFICATION</scope>
    <source>
        <tissue evidence="2">Blood</tissue>
    </source>
</reference>
<organism evidence="1 2">
    <name type="scientific">Camelus bactrianus</name>
    <name type="common">Bactrian camel</name>
    <dbReference type="NCBI Taxonomy" id="9837"/>
    <lineage>
        <taxon>Eukaryota</taxon>
        <taxon>Metazoa</taxon>
        <taxon>Chordata</taxon>
        <taxon>Craniata</taxon>
        <taxon>Vertebrata</taxon>
        <taxon>Euteleostomi</taxon>
        <taxon>Mammalia</taxon>
        <taxon>Eutheria</taxon>
        <taxon>Laurasiatheria</taxon>
        <taxon>Artiodactyla</taxon>
        <taxon>Tylopoda</taxon>
        <taxon>Camelidae</taxon>
        <taxon>Camelus</taxon>
    </lineage>
</organism>
<protein>
    <submittedName>
        <fullName evidence="2">Uncharacterized protein LOC141575964 isoform X3</fullName>
    </submittedName>
</protein>
<accession>A0AC58PVL1</accession>
<name>A0AC58PVL1_CAMBA</name>
<evidence type="ECO:0000313" key="1">
    <source>
        <dbReference type="Proteomes" id="UP001732780"/>
    </source>
</evidence>
<dbReference type="Proteomes" id="UP001732780">
    <property type="component" value="Chromosome 35"/>
</dbReference>